<name>A0ABT9EFK5_9SPHN</name>
<dbReference type="Proteomes" id="UP001230685">
    <property type="component" value="Unassembled WGS sequence"/>
</dbReference>
<keyword evidence="2" id="KW-1185">Reference proteome</keyword>
<evidence type="ECO:0008006" key="3">
    <source>
        <dbReference type="Google" id="ProtNLM"/>
    </source>
</evidence>
<evidence type="ECO:0000313" key="2">
    <source>
        <dbReference type="Proteomes" id="UP001230685"/>
    </source>
</evidence>
<protein>
    <recommendedName>
        <fullName evidence="3">Lipoprotein</fullName>
    </recommendedName>
</protein>
<proteinExistence type="predicted"/>
<dbReference type="RefSeq" id="WP_305171328.1">
    <property type="nucleotide sequence ID" value="NZ_JAUUDS010000001.1"/>
</dbReference>
<gene>
    <name evidence="1" type="ORF">Q5H91_00795</name>
</gene>
<evidence type="ECO:0000313" key="1">
    <source>
        <dbReference type="EMBL" id="MDP1025739.1"/>
    </source>
</evidence>
<organism evidence="1 2">
    <name type="scientific">Sphingomonas aurea</name>
    <dbReference type="NCBI Taxonomy" id="3063994"/>
    <lineage>
        <taxon>Bacteria</taxon>
        <taxon>Pseudomonadati</taxon>
        <taxon>Pseudomonadota</taxon>
        <taxon>Alphaproteobacteria</taxon>
        <taxon>Sphingomonadales</taxon>
        <taxon>Sphingomonadaceae</taxon>
        <taxon>Sphingomonas</taxon>
    </lineage>
</organism>
<dbReference type="EMBL" id="JAUUDS010000001">
    <property type="protein sequence ID" value="MDP1025739.1"/>
    <property type="molecule type" value="Genomic_DNA"/>
</dbReference>
<accession>A0ABT9EFK5</accession>
<comment type="caution">
    <text evidence="1">The sequence shown here is derived from an EMBL/GenBank/DDBJ whole genome shotgun (WGS) entry which is preliminary data.</text>
</comment>
<sequence length="132" mass="13674">MLLPLTAGCAAGGAPADKVPAGQQVSYNDGKTLDQALTGLVPGKPVSCLPLNPSPPSSGYGSTILYRYSAKRIYRNDLGPGCEGIGRGDILVTSNPIGRSCRGDIIRTVDRTSGITTGGCAFNDFTPYEAPR</sequence>
<reference evidence="1 2" key="1">
    <citation type="submission" date="2023-07" db="EMBL/GenBank/DDBJ databases">
        <authorList>
            <person name="Kim M.K."/>
        </authorList>
    </citation>
    <scope>NUCLEOTIDE SEQUENCE [LARGE SCALE GENOMIC DNA]</scope>
    <source>
        <strain evidence="1 2">KR1UV-12</strain>
    </source>
</reference>